<feature type="transmembrane region" description="Helical" evidence="1">
    <location>
        <begin position="21"/>
        <end position="45"/>
    </location>
</feature>
<accession>A0A9X3LMI0</accession>
<dbReference type="Proteomes" id="UP001146469">
    <property type="component" value="Unassembled WGS sequence"/>
</dbReference>
<feature type="transmembrane region" description="Helical" evidence="1">
    <location>
        <begin position="390"/>
        <end position="415"/>
    </location>
</feature>
<dbReference type="AlphaFoldDB" id="A0A9X3LMI0"/>
<feature type="transmembrane region" description="Helical" evidence="1">
    <location>
        <begin position="114"/>
        <end position="132"/>
    </location>
</feature>
<feature type="transmembrane region" description="Helical" evidence="1">
    <location>
        <begin position="176"/>
        <end position="195"/>
    </location>
</feature>
<feature type="transmembrane region" description="Helical" evidence="1">
    <location>
        <begin position="348"/>
        <end position="369"/>
    </location>
</feature>
<keyword evidence="1" id="KW-1133">Transmembrane helix</keyword>
<evidence type="ECO:0000256" key="1">
    <source>
        <dbReference type="SAM" id="Phobius"/>
    </source>
</evidence>
<feature type="transmembrane region" description="Helical" evidence="1">
    <location>
        <begin position="468"/>
        <end position="497"/>
    </location>
</feature>
<gene>
    <name evidence="2" type="ORF">L8V00_03730</name>
</gene>
<feature type="transmembrane region" description="Helical" evidence="1">
    <location>
        <begin position="57"/>
        <end position="78"/>
    </location>
</feature>
<keyword evidence="1" id="KW-0472">Membrane</keyword>
<sequence length="552" mass="58165">MSKTKTLLKLHCKLWAHAFLGNLQMIIASVAVTITAVMGCIGLGFSSYGVLVNDGDPSMFVLTMGLGSVLYLALSAIFPSEERMLDPRMFSSLPLTDRDILPGMVTAMFINSRAAISLVNTIIMAALGYLAFAEVASAGAGALWVLACVLQLVITLLAGEALAAALSSIATKFSELWGNVAGIIVTFGFLALYLLPQLLTDGTDPTAAIKTSADILSWTPFAAAAGAAADMANIGGDGVNNGGGGTDLGTGLAKGAICLAAILAVAYVMRVAVKHDLNNPLPTQHAARAAKGDSLLLPRVPGSPIGALYSREIRFWRRDNRFMMSLMVVVVLCGLYLLMGMLDAANRWMLWFALFFVSLGPQQVAGNSLGMDGPSNWVHMVAGVRGKQIVASRSLSTVTVLVPIWLIVCIAAGAIDGFSATWLLVSLLTLGCILLASAMANFSATRFPAQTTAPGTNSFKQRNGGSNAIVSALVTMLILTVSFLPGGLLALIPLAMADGANNSIADIPLLSWVGVLLHWVIVVGAAWIMNRRASRRLDLEWPDIAQKVQQYL</sequence>
<feature type="transmembrane region" description="Helical" evidence="1">
    <location>
        <begin position="421"/>
        <end position="442"/>
    </location>
</feature>
<dbReference type="RefSeq" id="WP_269944251.1">
    <property type="nucleotide sequence ID" value="NZ_JAKMUT010000003.1"/>
</dbReference>
<evidence type="ECO:0000313" key="3">
    <source>
        <dbReference type="Proteomes" id="UP001146469"/>
    </source>
</evidence>
<feature type="transmembrane region" description="Helical" evidence="1">
    <location>
        <begin position="509"/>
        <end position="529"/>
    </location>
</feature>
<evidence type="ECO:0000313" key="2">
    <source>
        <dbReference type="EMBL" id="MCZ9289318.1"/>
    </source>
</evidence>
<feature type="transmembrane region" description="Helical" evidence="1">
    <location>
        <begin position="322"/>
        <end position="342"/>
    </location>
</feature>
<name>A0A9X3LMI0_9CORY</name>
<reference evidence="2" key="1">
    <citation type="submission" date="2022-02" db="EMBL/GenBank/DDBJ databases">
        <title>Corynebacterium sp. from urogenital microbiome.</title>
        <authorList>
            <person name="Cappelli E.A."/>
            <person name="Ribeiro T.G."/>
            <person name="Peixe L."/>
        </authorList>
    </citation>
    <scope>NUCLEOTIDE SEQUENCE</scope>
    <source>
        <strain evidence="2">C8Ua_174</strain>
    </source>
</reference>
<keyword evidence="1" id="KW-0812">Transmembrane</keyword>
<keyword evidence="3" id="KW-1185">Reference proteome</keyword>
<comment type="caution">
    <text evidence="2">The sequence shown here is derived from an EMBL/GenBank/DDBJ whole genome shotgun (WGS) entry which is preliminary data.</text>
</comment>
<organism evidence="2 3">
    <name type="scientific">Corynebacterium evansiae</name>
    <dbReference type="NCBI Taxonomy" id="2913499"/>
    <lineage>
        <taxon>Bacteria</taxon>
        <taxon>Bacillati</taxon>
        <taxon>Actinomycetota</taxon>
        <taxon>Actinomycetes</taxon>
        <taxon>Mycobacteriales</taxon>
        <taxon>Corynebacteriaceae</taxon>
        <taxon>Corynebacterium</taxon>
    </lineage>
</organism>
<feature type="transmembrane region" description="Helical" evidence="1">
    <location>
        <begin position="251"/>
        <end position="269"/>
    </location>
</feature>
<protein>
    <submittedName>
        <fullName evidence="2">ABC transporter permease</fullName>
    </submittedName>
</protein>
<proteinExistence type="predicted"/>
<dbReference type="EMBL" id="JAKMUT010000003">
    <property type="protein sequence ID" value="MCZ9289318.1"/>
    <property type="molecule type" value="Genomic_DNA"/>
</dbReference>
<feature type="transmembrane region" description="Helical" evidence="1">
    <location>
        <begin position="144"/>
        <end position="164"/>
    </location>
</feature>